<proteinExistence type="predicted"/>
<keyword evidence="5 9" id="KW-0812">Transmembrane</keyword>
<feature type="transmembrane region" description="Helical" evidence="9">
    <location>
        <begin position="67"/>
        <end position="89"/>
    </location>
</feature>
<dbReference type="GeneID" id="98913928"/>
<dbReference type="PANTHER" id="PTHR33989">
    <property type="match status" value="1"/>
</dbReference>
<evidence type="ECO:0000313" key="11">
    <source>
        <dbReference type="EMBL" id="TCW02798.1"/>
    </source>
</evidence>
<evidence type="ECO:0000313" key="12">
    <source>
        <dbReference type="Proteomes" id="UP000295515"/>
    </source>
</evidence>
<protein>
    <recommendedName>
        <fullName evidence="8">Permease IIC component</fullName>
    </recommendedName>
</protein>
<evidence type="ECO:0000256" key="6">
    <source>
        <dbReference type="ARBA" id="ARBA00022989"/>
    </source>
</evidence>
<dbReference type="GO" id="GO:0009401">
    <property type="term" value="P:phosphoenolpyruvate-dependent sugar phosphotransferase system"/>
    <property type="evidence" value="ECO:0007669"/>
    <property type="project" value="InterPro"/>
</dbReference>
<dbReference type="InterPro" id="IPR004796">
    <property type="entry name" value="PTS_IIC_cello"/>
</dbReference>
<evidence type="ECO:0000259" key="10">
    <source>
        <dbReference type="PROSITE" id="PS51105"/>
    </source>
</evidence>
<feature type="transmembrane region" description="Helical" evidence="9">
    <location>
        <begin position="335"/>
        <end position="356"/>
    </location>
</feature>
<feature type="transmembrane region" description="Helical" evidence="9">
    <location>
        <begin position="27"/>
        <end position="47"/>
    </location>
</feature>
<dbReference type="PANTHER" id="PTHR33989:SF4">
    <property type="entry name" value="PTS SYSTEM N,N'-DIACETYLCHITOBIOSE-SPECIFIC EIIC COMPONENT"/>
    <property type="match status" value="1"/>
</dbReference>
<feature type="transmembrane region" description="Helical" evidence="9">
    <location>
        <begin position="235"/>
        <end position="255"/>
    </location>
</feature>
<evidence type="ECO:0000256" key="3">
    <source>
        <dbReference type="ARBA" id="ARBA00022475"/>
    </source>
</evidence>
<sequence length="422" mass="44972">MDKIEKVLAPFANALNNNKIIQTISKALMSLMPALMIGAIGSLLQQIPIPAYQNFIQSTGIYAFTQVLVNVTTNMLALYAAFAISYVFVKNEGHDGFTGGILSLIAFMIVTPMETVGEGWAAVTNLPLSWLGAKGLFTAMFVALLTGYIYSFLMRKNITIKMPDSVPPFVSKSFSGIIPGAAIALIFGIISILIQMTPFGDVHQAIYGLIGAPLSSIGGSIWAALLIYVLSGFCWFFGIHGIAVMSAVMPIWMAADMANVSAISAGGAASNIVTYNWVNAIGNIGGAGCTLGLILLCAFAAKSKRYREMGKLAIVPSCFGINEPVVFGLPCMLNATLMIPFVFLPVILIGISYILTITGILPIGNGIAAGACIPVFSGLLIGGWRVALWNIIEILITVLAYLPFFKILDKQAYLEENPSTEN</sequence>
<dbReference type="InterPro" id="IPR004501">
    <property type="entry name" value="PTS_EIIC_3"/>
</dbReference>
<dbReference type="NCBIfam" id="TIGR00410">
    <property type="entry name" value="lacE"/>
    <property type="match status" value="1"/>
</dbReference>
<dbReference type="EMBL" id="SMCQ01000001">
    <property type="protein sequence ID" value="TCW02798.1"/>
    <property type="molecule type" value="Genomic_DNA"/>
</dbReference>
<name>A0A4R3Z6I5_9FIRM</name>
<feature type="transmembrane region" description="Helical" evidence="9">
    <location>
        <begin position="133"/>
        <end position="153"/>
    </location>
</feature>
<comment type="subcellular location">
    <subcellularLocation>
        <location evidence="1">Cell membrane</location>
        <topology evidence="1">Multi-pass membrane protein</topology>
    </subcellularLocation>
</comment>
<dbReference type="Proteomes" id="UP000295515">
    <property type="component" value="Unassembled WGS sequence"/>
</dbReference>
<organism evidence="11 12">
    <name type="scientific">Longibaculum muris</name>
    <dbReference type="NCBI Taxonomy" id="1796628"/>
    <lineage>
        <taxon>Bacteria</taxon>
        <taxon>Bacillati</taxon>
        <taxon>Bacillota</taxon>
        <taxon>Erysipelotrichia</taxon>
        <taxon>Erysipelotrichales</taxon>
        <taxon>Coprobacillaceae</taxon>
        <taxon>Longibaculum</taxon>
    </lineage>
</organism>
<keyword evidence="6 9" id="KW-1133">Transmembrane helix</keyword>
<feature type="transmembrane region" description="Helical" evidence="9">
    <location>
        <begin position="387"/>
        <end position="405"/>
    </location>
</feature>
<dbReference type="AlphaFoldDB" id="A0A4R3Z6I5"/>
<dbReference type="InterPro" id="IPR051088">
    <property type="entry name" value="PTS_Sugar-EIIC/EIIB"/>
</dbReference>
<dbReference type="GO" id="GO:1902815">
    <property type="term" value="P:N,N'-diacetylchitobiose import"/>
    <property type="evidence" value="ECO:0007669"/>
    <property type="project" value="TreeGrafter"/>
</dbReference>
<dbReference type="Pfam" id="PF02378">
    <property type="entry name" value="PTS_EIIC"/>
    <property type="match status" value="1"/>
</dbReference>
<dbReference type="RefSeq" id="WP_066447479.1">
    <property type="nucleotide sequence ID" value="NZ_JANKBF010000002.1"/>
</dbReference>
<evidence type="ECO:0000256" key="1">
    <source>
        <dbReference type="ARBA" id="ARBA00004651"/>
    </source>
</evidence>
<comment type="caution">
    <text evidence="11">The sequence shown here is derived from an EMBL/GenBank/DDBJ whole genome shotgun (WGS) entry which is preliminary data.</text>
</comment>
<feature type="domain" description="PTS EIIC type-3" evidence="10">
    <location>
        <begin position="4"/>
        <end position="404"/>
    </location>
</feature>
<dbReference type="GO" id="GO:0005886">
    <property type="term" value="C:plasma membrane"/>
    <property type="evidence" value="ECO:0007669"/>
    <property type="project" value="UniProtKB-SubCell"/>
</dbReference>
<feature type="transmembrane region" description="Helical" evidence="9">
    <location>
        <begin position="174"/>
        <end position="194"/>
    </location>
</feature>
<keyword evidence="7 8" id="KW-0472">Membrane</keyword>
<keyword evidence="3 8" id="KW-1003">Cell membrane</keyword>
<dbReference type="PIRSF" id="PIRSF006351">
    <property type="entry name" value="PTS_EIIC-Cellobiose"/>
    <property type="match status" value="1"/>
</dbReference>
<accession>A0A4R3Z6I5</accession>
<comment type="function">
    <text evidence="8">The phosphoenolpyruvate-dependent sugar phosphotransferase system (PTS), a major carbohydrate active -transport system, catalyzes the phosphorylation of incoming sugar substrates concomitant with their translocation across the cell membrane.</text>
</comment>
<feature type="transmembrane region" description="Helical" evidence="9">
    <location>
        <begin position="96"/>
        <end position="113"/>
    </location>
</feature>
<evidence type="ECO:0000256" key="4">
    <source>
        <dbReference type="ARBA" id="ARBA00022597"/>
    </source>
</evidence>
<keyword evidence="4 8" id="KW-0762">Sugar transport</keyword>
<dbReference type="PROSITE" id="PS51105">
    <property type="entry name" value="PTS_EIIC_TYPE_3"/>
    <property type="match status" value="1"/>
</dbReference>
<evidence type="ECO:0000256" key="5">
    <source>
        <dbReference type="ARBA" id="ARBA00022692"/>
    </source>
</evidence>
<reference evidence="11 12" key="1">
    <citation type="submission" date="2019-03" db="EMBL/GenBank/DDBJ databases">
        <title>Genomic Encyclopedia of Type Strains, Phase IV (KMG-IV): sequencing the most valuable type-strain genomes for metagenomic binning, comparative biology and taxonomic classification.</title>
        <authorList>
            <person name="Goeker M."/>
        </authorList>
    </citation>
    <scope>NUCLEOTIDE SEQUENCE [LARGE SCALE GENOMIC DNA]</scope>
    <source>
        <strain evidence="11 12">DSM 29487</strain>
    </source>
</reference>
<evidence type="ECO:0000256" key="7">
    <source>
        <dbReference type="ARBA" id="ARBA00023136"/>
    </source>
</evidence>
<gene>
    <name evidence="11" type="ORF">EDD60_101100</name>
</gene>
<dbReference type="GO" id="GO:0008982">
    <property type="term" value="F:protein-N(PI)-phosphohistidine-sugar phosphotransferase activity"/>
    <property type="evidence" value="ECO:0007669"/>
    <property type="project" value="UniProtKB-UniRule"/>
</dbReference>
<evidence type="ECO:0000256" key="8">
    <source>
        <dbReference type="PIRNR" id="PIRNR006351"/>
    </source>
</evidence>
<feature type="transmembrane region" description="Helical" evidence="9">
    <location>
        <begin position="275"/>
        <end position="300"/>
    </location>
</feature>
<evidence type="ECO:0000256" key="2">
    <source>
        <dbReference type="ARBA" id="ARBA00022448"/>
    </source>
</evidence>
<keyword evidence="2 8" id="KW-0813">Transport</keyword>
<dbReference type="InterPro" id="IPR003352">
    <property type="entry name" value="PTS_EIIC"/>
</dbReference>
<evidence type="ECO:0000256" key="9">
    <source>
        <dbReference type="SAM" id="Phobius"/>
    </source>
</evidence>
<keyword evidence="12" id="KW-1185">Reference proteome</keyword>
<feature type="transmembrane region" description="Helical" evidence="9">
    <location>
        <begin position="206"/>
        <end position="228"/>
    </location>
</feature>